<sequence>GADGGSFVYRSELVKTKKKPEVQKDDIARIAAWFYCALSKKFLNQPVVSCELGKLYNKEAIVEYLLDKSLYGDGHKICGHIRSLKDVKELKLTPNPSFKPATGLDSESMLSNAPFICPITLKEMNGKQRFVYIAKTGAVASESGLKSMNGGSLVGHCPDTGVEYSLDDLVTLNPSPKEEEALKEQLYAKRLRQADAKKSKKRKAGIADADHPPKAKKSDKTAKVDEDVSDVVKGARRAVADALTKSSRDANHSDAVKSIFGPKDAPQSGRRTDSEWMTQGTWNRYAT</sequence>
<proteinExistence type="inferred from homology"/>
<feature type="compositionally biased region" description="Basic and acidic residues" evidence="2">
    <location>
        <begin position="246"/>
        <end position="255"/>
    </location>
</feature>
<evidence type="ECO:0000313" key="4">
    <source>
        <dbReference type="Proteomes" id="UP000310189"/>
    </source>
</evidence>
<gene>
    <name evidence="3" type="ORF">E3P99_01541</name>
</gene>
<feature type="compositionally biased region" description="Polar residues" evidence="2">
    <location>
        <begin position="275"/>
        <end position="287"/>
    </location>
</feature>
<dbReference type="GO" id="GO:0005634">
    <property type="term" value="C:nucleus"/>
    <property type="evidence" value="ECO:0007669"/>
    <property type="project" value="TreeGrafter"/>
</dbReference>
<comment type="similarity">
    <text evidence="1">Belongs to the rtf2 family.</text>
</comment>
<dbReference type="Proteomes" id="UP000310189">
    <property type="component" value="Unassembled WGS sequence"/>
</dbReference>
<dbReference type="GO" id="GO:0006274">
    <property type="term" value="P:DNA replication termination"/>
    <property type="evidence" value="ECO:0007669"/>
    <property type="project" value="TreeGrafter"/>
</dbReference>
<name>A0A4T0FUF2_9BASI</name>
<accession>A0A4T0FUF2</accession>
<dbReference type="InterPro" id="IPR027799">
    <property type="entry name" value="Rtf2_RING-finger"/>
</dbReference>
<evidence type="ECO:0000313" key="3">
    <source>
        <dbReference type="EMBL" id="TIA90586.1"/>
    </source>
</evidence>
<protein>
    <recommendedName>
        <fullName evidence="5">Replication termination factor 2</fullName>
    </recommendedName>
</protein>
<evidence type="ECO:0000256" key="2">
    <source>
        <dbReference type="SAM" id="MobiDB-lite"/>
    </source>
</evidence>
<dbReference type="PANTHER" id="PTHR12775">
    <property type="entry name" value="PROTEIN C20ORF43 HOMOLOG"/>
    <property type="match status" value="1"/>
</dbReference>
<feature type="region of interest" description="Disordered" evidence="2">
    <location>
        <begin position="193"/>
        <end position="229"/>
    </location>
</feature>
<keyword evidence="4" id="KW-1185">Reference proteome</keyword>
<organism evidence="3 4">
    <name type="scientific">Wallemia hederae</name>
    <dbReference type="NCBI Taxonomy" id="1540922"/>
    <lineage>
        <taxon>Eukaryota</taxon>
        <taxon>Fungi</taxon>
        <taxon>Dikarya</taxon>
        <taxon>Basidiomycota</taxon>
        <taxon>Wallemiomycotina</taxon>
        <taxon>Wallemiomycetes</taxon>
        <taxon>Wallemiales</taxon>
        <taxon>Wallemiaceae</taxon>
        <taxon>Wallemia</taxon>
    </lineage>
</organism>
<feature type="compositionally biased region" description="Basic and acidic residues" evidence="2">
    <location>
        <begin position="208"/>
        <end position="226"/>
    </location>
</feature>
<dbReference type="Pfam" id="PF04641">
    <property type="entry name" value="Rtf2"/>
    <property type="match status" value="1"/>
</dbReference>
<dbReference type="OrthoDB" id="247013at2759"/>
<feature type="region of interest" description="Disordered" evidence="2">
    <location>
        <begin position="242"/>
        <end position="287"/>
    </location>
</feature>
<comment type="caution">
    <text evidence="3">The sequence shown here is derived from an EMBL/GenBank/DDBJ whole genome shotgun (WGS) entry which is preliminary data.</text>
</comment>
<evidence type="ECO:0008006" key="5">
    <source>
        <dbReference type="Google" id="ProtNLM"/>
    </source>
</evidence>
<dbReference type="AlphaFoldDB" id="A0A4T0FUF2"/>
<dbReference type="CDD" id="cd16653">
    <property type="entry name" value="RING-like_Rtf2"/>
    <property type="match status" value="1"/>
</dbReference>
<evidence type="ECO:0000256" key="1">
    <source>
        <dbReference type="ARBA" id="ARBA00009885"/>
    </source>
</evidence>
<reference evidence="3 4" key="1">
    <citation type="submission" date="2019-03" db="EMBL/GenBank/DDBJ databases">
        <title>Sequencing 23 genomes of Wallemia ichthyophaga.</title>
        <authorList>
            <person name="Gostincar C."/>
        </authorList>
    </citation>
    <scope>NUCLEOTIDE SEQUENCE [LARGE SCALE GENOMIC DNA]</scope>
    <source>
        <strain evidence="3 4">EXF-5753</strain>
    </source>
</reference>
<dbReference type="PANTHER" id="PTHR12775:SF0">
    <property type="entry name" value="REPLICATION TERMINATION FACTOR 2"/>
    <property type="match status" value="1"/>
</dbReference>
<feature type="non-terminal residue" evidence="3">
    <location>
        <position position="1"/>
    </location>
</feature>
<dbReference type="EMBL" id="SPNW01000018">
    <property type="protein sequence ID" value="TIA90586.1"/>
    <property type="molecule type" value="Genomic_DNA"/>
</dbReference>
<dbReference type="InterPro" id="IPR006735">
    <property type="entry name" value="Rtf2"/>
</dbReference>